<organism evidence="2 3">
    <name type="scientific">Haladaptatus paucihalophilus DX253</name>
    <dbReference type="NCBI Taxonomy" id="797209"/>
    <lineage>
        <taxon>Archaea</taxon>
        <taxon>Methanobacteriati</taxon>
        <taxon>Methanobacteriota</taxon>
        <taxon>Stenosarchaea group</taxon>
        <taxon>Halobacteria</taxon>
        <taxon>Halobacteriales</taxon>
        <taxon>Haladaptataceae</taxon>
        <taxon>Haladaptatus</taxon>
    </lineage>
</organism>
<dbReference type="Proteomes" id="UP000003751">
    <property type="component" value="Unassembled WGS sequence"/>
</dbReference>
<protein>
    <recommendedName>
        <fullName evidence="1">DUF4872 domain-containing protein</fullName>
    </recommendedName>
</protein>
<reference evidence="2 3" key="1">
    <citation type="journal article" date="2014" name="ISME J.">
        <title>Trehalose/2-sulfotrehalose biosynthesis and glycine-betaine uptake are widely spread mechanisms for osmoadaptation in the Halobacteriales.</title>
        <authorList>
            <person name="Youssef N.H."/>
            <person name="Savage-Ashlock K.N."/>
            <person name="McCully A.L."/>
            <person name="Luedtke B."/>
            <person name="Shaw E.I."/>
            <person name="Hoff W.D."/>
            <person name="Elshahed M.S."/>
        </authorList>
    </citation>
    <scope>NUCLEOTIDE SEQUENCE [LARGE SCALE GENOMIC DNA]</scope>
    <source>
        <strain evidence="2 3">DX253</strain>
    </source>
</reference>
<dbReference type="InterPro" id="IPR032369">
    <property type="entry name" value="DUF4872"/>
</dbReference>
<dbReference type="Pfam" id="PF16169">
    <property type="entry name" value="DUF4872"/>
    <property type="match status" value="1"/>
</dbReference>
<dbReference type="RefSeq" id="WP_007981142.1">
    <property type="nucleotide sequence ID" value="NZ_AEMG01000015.1"/>
</dbReference>
<name>E7QW34_HALPU</name>
<dbReference type="PATRIC" id="fig|797209.4.peg.2982"/>
<proteinExistence type="predicted"/>
<accession>E7QW34</accession>
<feature type="domain" description="DUF4872" evidence="1">
    <location>
        <begin position="6"/>
        <end position="125"/>
    </location>
</feature>
<dbReference type="EMBL" id="AEMG01000015">
    <property type="protein sequence ID" value="EFW91447.1"/>
    <property type="molecule type" value="Genomic_DNA"/>
</dbReference>
<dbReference type="AlphaFoldDB" id="E7QW34"/>
<evidence type="ECO:0000313" key="3">
    <source>
        <dbReference type="Proteomes" id="UP000003751"/>
    </source>
</evidence>
<sequence>EDGGWHSQGIDGIRRFAADLPSWTALEDSGWCARFAYQNIERRGTGGGAFRRLYADFLDHVASDLELEGEIPDRFHAVADDWTGLGDTLKEASEVEGEKQGALFEDASEQAAALADREERLFTRLREEL</sequence>
<gene>
    <name evidence="2" type="ORF">ZOD2009_15111</name>
</gene>
<evidence type="ECO:0000259" key="1">
    <source>
        <dbReference type="Pfam" id="PF16169"/>
    </source>
</evidence>
<comment type="caution">
    <text evidence="2">The sequence shown here is derived from an EMBL/GenBank/DDBJ whole genome shotgun (WGS) entry which is preliminary data.</text>
</comment>
<evidence type="ECO:0000313" key="2">
    <source>
        <dbReference type="EMBL" id="EFW91447.1"/>
    </source>
</evidence>
<dbReference type="eggNOG" id="arCOG11398">
    <property type="taxonomic scope" value="Archaea"/>
</dbReference>
<feature type="non-terminal residue" evidence="2">
    <location>
        <position position="1"/>
    </location>
</feature>